<dbReference type="AlphaFoldDB" id="A0A2T0JXT2"/>
<name>A0A2T0JXT2_9ACTN</name>
<evidence type="ECO:0000313" key="2">
    <source>
        <dbReference type="EMBL" id="PRX12623.1"/>
    </source>
</evidence>
<dbReference type="InterPro" id="IPR036513">
    <property type="entry name" value="STAS_dom_sf"/>
</dbReference>
<dbReference type="CDD" id="cd16936">
    <property type="entry name" value="HATPase_RsbW-like"/>
    <property type="match status" value="1"/>
</dbReference>
<dbReference type="PANTHER" id="PTHR35526">
    <property type="entry name" value="ANTI-SIGMA-F FACTOR RSBW-RELATED"/>
    <property type="match status" value="1"/>
</dbReference>
<dbReference type="PROSITE" id="PS50801">
    <property type="entry name" value="STAS"/>
    <property type="match status" value="1"/>
</dbReference>
<dbReference type="InterPro" id="IPR050267">
    <property type="entry name" value="Anti-sigma-factor_SerPK"/>
</dbReference>
<dbReference type="Pfam" id="PF01740">
    <property type="entry name" value="STAS"/>
    <property type="match status" value="1"/>
</dbReference>
<dbReference type="Gene3D" id="3.30.750.24">
    <property type="entry name" value="STAS domain"/>
    <property type="match status" value="1"/>
</dbReference>
<evidence type="ECO:0000313" key="3">
    <source>
        <dbReference type="Proteomes" id="UP000239415"/>
    </source>
</evidence>
<comment type="caution">
    <text evidence="2">The sequence shown here is derived from an EMBL/GenBank/DDBJ whole genome shotgun (WGS) entry which is preliminary data.</text>
</comment>
<evidence type="ECO:0000259" key="1">
    <source>
        <dbReference type="PROSITE" id="PS50801"/>
    </source>
</evidence>
<keyword evidence="3" id="KW-1185">Reference proteome</keyword>
<feature type="domain" description="STAS" evidence="1">
    <location>
        <begin position="43"/>
        <end position="120"/>
    </location>
</feature>
<gene>
    <name evidence="2" type="ORF">CLV67_12746</name>
</gene>
<reference evidence="2 3" key="1">
    <citation type="submission" date="2018-03" db="EMBL/GenBank/DDBJ databases">
        <title>Genomic Encyclopedia of Archaeal and Bacterial Type Strains, Phase II (KMG-II): from individual species to whole genera.</title>
        <authorList>
            <person name="Goeker M."/>
        </authorList>
    </citation>
    <scope>NUCLEOTIDE SEQUENCE [LARGE SCALE GENOMIC DNA]</scope>
    <source>
        <strain evidence="2 3">DSM 43146</strain>
    </source>
</reference>
<dbReference type="EMBL" id="PVMZ01000027">
    <property type="protein sequence ID" value="PRX12623.1"/>
    <property type="molecule type" value="Genomic_DNA"/>
</dbReference>
<dbReference type="Gene3D" id="3.30.565.10">
    <property type="entry name" value="Histidine kinase-like ATPase, C-terminal domain"/>
    <property type="match status" value="1"/>
</dbReference>
<organism evidence="2 3">
    <name type="scientific">Actinoplanes italicus</name>
    <dbReference type="NCBI Taxonomy" id="113567"/>
    <lineage>
        <taxon>Bacteria</taxon>
        <taxon>Bacillati</taxon>
        <taxon>Actinomycetota</taxon>
        <taxon>Actinomycetes</taxon>
        <taxon>Micromonosporales</taxon>
        <taxon>Micromonosporaceae</taxon>
        <taxon>Actinoplanes</taxon>
    </lineage>
</organism>
<dbReference type="SUPFAM" id="SSF52091">
    <property type="entry name" value="SpoIIaa-like"/>
    <property type="match status" value="1"/>
</dbReference>
<protein>
    <recommendedName>
        <fullName evidence="1">STAS domain-containing protein</fullName>
    </recommendedName>
</protein>
<dbReference type="CDD" id="cd07043">
    <property type="entry name" value="STAS_anti-anti-sigma_factors"/>
    <property type="match status" value="1"/>
</dbReference>
<dbReference type="Proteomes" id="UP000239415">
    <property type="component" value="Unassembled WGS sequence"/>
</dbReference>
<proteinExistence type="predicted"/>
<sequence length="271" mass="28560">MVRVPAPVSLTVTVTSVLCSRVVRDNGGMPDVQCDIEPVGTRLVVHVRGELSVASAPAVRAALLKSLVEQPDAVVVDLAATRIAEPVAASVFLAAARHASLWPGTALLLAAPDPPLAQLLTNGYGRLTVYASVREALDAPIREQATTIMDTLLPASGAARHARALVTEGCLRWELPHLAGPASVVAGELVTNAVVHAQTMIDFRLTLCRRYLIVAVRDGSDAVPVQPPPASSDPADLRGLLLVETMAHRWGTLPGYGGKVVWATLPLRIDV</sequence>
<dbReference type="InterPro" id="IPR002645">
    <property type="entry name" value="STAS_dom"/>
</dbReference>
<accession>A0A2T0JXT2</accession>
<dbReference type="PANTHER" id="PTHR35526:SF3">
    <property type="entry name" value="ANTI-SIGMA-F FACTOR RSBW"/>
    <property type="match status" value="1"/>
</dbReference>
<dbReference type="InterPro" id="IPR036890">
    <property type="entry name" value="HATPase_C_sf"/>
</dbReference>